<accession>A0A2H2Z6V8</accession>
<comment type="caution">
    <text evidence="3">The sequence shown here is derived from an EMBL/GenBank/DDBJ whole genome shotgun (WGS) entry which is preliminary data.</text>
</comment>
<dbReference type="Proteomes" id="UP000219286">
    <property type="component" value="Unassembled WGS sequence"/>
</dbReference>
<keyword evidence="4" id="KW-1185">Reference proteome</keyword>
<keyword evidence="2" id="KW-1133">Transmembrane helix</keyword>
<name>A0A2H2Z6V8_TRIPA</name>
<keyword evidence="2" id="KW-0472">Membrane</keyword>
<evidence type="ECO:0000313" key="4">
    <source>
        <dbReference type="Proteomes" id="UP000219286"/>
    </source>
</evidence>
<evidence type="ECO:0000313" key="3">
    <source>
        <dbReference type="EMBL" id="OTA03747.1"/>
    </source>
</evidence>
<dbReference type="OrthoDB" id="5241710at2759"/>
<feature type="region of interest" description="Disordered" evidence="1">
    <location>
        <begin position="219"/>
        <end position="279"/>
    </location>
</feature>
<evidence type="ECO:0000256" key="1">
    <source>
        <dbReference type="SAM" id="MobiDB-lite"/>
    </source>
</evidence>
<proteinExistence type="predicted"/>
<dbReference type="AlphaFoldDB" id="A0A2H2Z6V8"/>
<feature type="compositionally biased region" description="Acidic residues" evidence="1">
    <location>
        <begin position="222"/>
        <end position="238"/>
    </location>
</feature>
<feature type="transmembrane region" description="Helical" evidence="2">
    <location>
        <begin position="98"/>
        <end position="119"/>
    </location>
</feature>
<gene>
    <name evidence="3" type="ORF">A9Z42_0042310</name>
</gene>
<evidence type="ECO:0000256" key="2">
    <source>
        <dbReference type="SAM" id="Phobius"/>
    </source>
</evidence>
<reference evidence="3 4" key="1">
    <citation type="journal article" date="2015" name="Genome Announc.">
        <title>Genome sequence and annotation of Trichoderma parareesei, the ancestor of the cellulase producer Trichoderma reesei.</title>
        <authorList>
            <person name="Yang D."/>
            <person name="Pomraning K."/>
            <person name="Kopchinskiy A."/>
            <person name="Karimi Aghcheh R."/>
            <person name="Atanasova L."/>
            <person name="Chenthamara K."/>
            <person name="Baker S.E."/>
            <person name="Zhang R."/>
            <person name="Shen Q."/>
            <person name="Freitag M."/>
            <person name="Kubicek C.P."/>
            <person name="Druzhinina I.S."/>
        </authorList>
    </citation>
    <scope>NUCLEOTIDE SEQUENCE [LARGE SCALE GENOMIC DNA]</scope>
    <source>
        <strain evidence="3 4">CBS 125925</strain>
    </source>
</reference>
<sequence>MEESSPAVAAAVRPLRIVAVASFVPSFALSIAHGVLSHKAVPAVGLVPQAVSVATSIALLRSTASASASGQSAEPDVESINSAGRSSFSVRAFLTHPITVFVHDAILATALMVVLVFTWTHHGRSASLSMLAAYATLPILTSFFCHLLAAVLAVYQGLAIHGLLQWVAWQILPPSCPNCEHHLRPTSLPEIPWFQSIKSLNLGLRFPWRRSDDAPLLAPLLAEDDPERYRDDPEDDEATPQPEAVEVQPKRTRKTKATPAPSDEASETDQPGDSSVRND</sequence>
<feature type="transmembrane region" description="Helical" evidence="2">
    <location>
        <begin position="131"/>
        <end position="155"/>
    </location>
</feature>
<protein>
    <submittedName>
        <fullName evidence="3">SSCR protein</fullName>
    </submittedName>
</protein>
<feature type="compositionally biased region" description="Polar residues" evidence="1">
    <location>
        <begin position="268"/>
        <end position="279"/>
    </location>
</feature>
<organism evidence="3 4">
    <name type="scientific">Trichoderma parareesei</name>
    <name type="common">Filamentous fungus</name>
    <dbReference type="NCBI Taxonomy" id="858221"/>
    <lineage>
        <taxon>Eukaryota</taxon>
        <taxon>Fungi</taxon>
        <taxon>Dikarya</taxon>
        <taxon>Ascomycota</taxon>
        <taxon>Pezizomycotina</taxon>
        <taxon>Sordariomycetes</taxon>
        <taxon>Hypocreomycetidae</taxon>
        <taxon>Hypocreales</taxon>
        <taxon>Hypocreaceae</taxon>
        <taxon>Trichoderma</taxon>
    </lineage>
</organism>
<keyword evidence="2" id="KW-0812">Transmembrane</keyword>
<dbReference type="EMBL" id="LFMI01000438">
    <property type="protein sequence ID" value="OTA03747.1"/>
    <property type="molecule type" value="Genomic_DNA"/>
</dbReference>